<protein>
    <submittedName>
        <fullName evidence="1">Uncharacterized protein</fullName>
    </submittedName>
</protein>
<dbReference type="Proteomes" id="UP000828251">
    <property type="component" value="Unassembled WGS sequence"/>
</dbReference>
<dbReference type="EMBL" id="JAIQCV010000012">
    <property type="protein sequence ID" value="KAH1039607.1"/>
    <property type="molecule type" value="Genomic_DNA"/>
</dbReference>
<keyword evidence="2" id="KW-1185">Reference proteome</keyword>
<dbReference type="AlphaFoldDB" id="A0A9D3UFN9"/>
<evidence type="ECO:0000313" key="2">
    <source>
        <dbReference type="Proteomes" id="UP000828251"/>
    </source>
</evidence>
<gene>
    <name evidence="1" type="ORF">J1N35_041350</name>
</gene>
<organism evidence="1 2">
    <name type="scientific">Gossypium stocksii</name>
    <dbReference type="NCBI Taxonomy" id="47602"/>
    <lineage>
        <taxon>Eukaryota</taxon>
        <taxon>Viridiplantae</taxon>
        <taxon>Streptophyta</taxon>
        <taxon>Embryophyta</taxon>
        <taxon>Tracheophyta</taxon>
        <taxon>Spermatophyta</taxon>
        <taxon>Magnoliopsida</taxon>
        <taxon>eudicotyledons</taxon>
        <taxon>Gunneridae</taxon>
        <taxon>Pentapetalae</taxon>
        <taxon>rosids</taxon>
        <taxon>malvids</taxon>
        <taxon>Malvales</taxon>
        <taxon>Malvaceae</taxon>
        <taxon>Malvoideae</taxon>
        <taxon>Gossypium</taxon>
    </lineage>
</organism>
<comment type="caution">
    <text evidence="1">The sequence shown here is derived from an EMBL/GenBank/DDBJ whole genome shotgun (WGS) entry which is preliminary data.</text>
</comment>
<dbReference type="OrthoDB" id="784947at2759"/>
<proteinExistence type="predicted"/>
<name>A0A9D3UFN9_9ROSI</name>
<sequence length="80" mass="9497">MRDKMVAQNARFEQQQTFYYMFLGRFKAHRMIMSTSMGLMSIKQREAKSLQDCVKRFHVATLNTKNLEDQWPIKAFTMGV</sequence>
<evidence type="ECO:0000313" key="1">
    <source>
        <dbReference type="EMBL" id="KAH1039607.1"/>
    </source>
</evidence>
<reference evidence="1 2" key="1">
    <citation type="journal article" date="2021" name="Plant Biotechnol. J.">
        <title>Multi-omics assisted identification of the key and species-specific regulatory components of drought-tolerant mechanisms in Gossypium stocksii.</title>
        <authorList>
            <person name="Yu D."/>
            <person name="Ke L."/>
            <person name="Zhang D."/>
            <person name="Wu Y."/>
            <person name="Sun Y."/>
            <person name="Mei J."/>
            <person name="Sun J."/>
            <person name="Sun Y."/>
        </authorList>
    </citation>
    <scope>NUCLEOTIDE SEQUENCE [LARGE SCALE GENOMIC DNA]</scope>
    <source>
        <strain evidence="2">cv. E1</strain>
        <tissue evidence="1">Leaf</tissue>
    </source>
</reference>
<accession>A0A9D3UFN9</accession>